<feature type="chain" id="PRO_5047381122" evidence="1">
    <location>
        <begin position="28"/>
        <end position="392"/>
    </location>
</feature>
<feature type="signal peptide" evidence="1">
    <location>
        <begin position="1"/>
        <end position="27"/>
    </location>
</feature>
<evidence type="ECO:0000313" key="2">
    <source>
        <dbReference type="EMBL" id="MFC3195664.1"/>
    </source>
</evidence>
<evidence type="ECO:0000256" key="1">
    <source>
        <dbReference type="SAM" id="SignalP"/>
    </source>
</evidence>
<organism evidence="2 3">
    <name type="scientific">Marinicella sediminis</name>
    <dbReference type="NCBI Taxonomy" id="1792834"/>
    <lineage>
        <taxon>Bacteria</taxon>
        <taxon>Pseudomonadati</taxon>
        <taxon>Pseudomonadota</taxon>
        <taxon>Gammaproteobacteria</taxon>
        <taxon>Lysobacterales</taxon>
        <taxon>Marinicellaceae</taxon>
        <taxon>Marinicella</taxon>
    </lineage>
</organism>
<accession>A0ABV7JC12</accession>
<proteinExistence type="predicted"/>
<dbReference type="EMBL" id="JBHRTS010000009">
    <property type="protein sequence ID" value="MFC3195664.1"/>
    <property type="molecule type" value="Genomic_DNA"/>
</dbReference>
<protein>
    <submittedName>
        <fullName evidence="2">Choice-of-anchor F family protein</fullName>
    </submittedName>
</protein>
<comment type="caution">
    <text evidence="2">The sequence shown here is derived from an EMBL/GenBank/DDBJ whole genome shotgun (WGS) entry which is preliminary data.</text>
</comment>
<dbReference type="NCBIfam" id="NF033657">
    <property type="entry name" value="choice_anch_F"/>
    <property type="match status" value="1"/>
</dbReference>
<keyword evidence="3" id="KW-1185">Reference proteome</keyword>
<evidence type="ECO:0000313" key="3">
    <source>
        <dbReference type="Proteomes" id="UP001595533"/>
    </source>
</evidence>
<keyword evidence="1" id="KW-0732">Signal</keyword>
<reference evidence="3" key="1">
    <citation type="journal article" date="2019" name="Int. J. Syst. Evol. Microbiol.">
        <title>The Global Catalogue of Microorganisms (GCM) 10K type strain sequencing project: providing services to taxonomists for standard genome sequencing and annotation.</title>
        <authorList>
            <consortium name="The Broad Institute Genomics Platform"/>
            <consortium name="The Broad Institute Genome Sequencing Center for Infectious Disease"/>
            <person name="Wu L."/>
            <person name="Ma J."/>
        </authorList>
    </citation>
    <scope>NUCLEOTIDE SEQUENCE [LARGE SCALE GENOMIC DNA]</scope>
    <source>
        <strain evidence="3">KCTC 42953</strain>
    </source>
</reference>
<dbReference type="Proteomes" id="UP001595533">
    <property type="component" value="Unassembled WGS sequence"/>
</dbReference>
<name>A0ABV7JC12_9GAMM</name>
<dbReference type="RefSeq" id="WP_077412319.1">
    <property type="nucleotide sequence ID" value="NZ_JBHRTS010000009.1"/>
</dbReference>
<gene>
    <name evidence="2" type="ORF">ACFODZ_15525</name>
</gene>
<sequence>MKQTIRYCYITTISLMTLLMTSLPNQAGEITEWNMLNVITDPGPYIPEFTYQSHIYDDEFLSHELGSVIWVESDVMSPGLGIVNNDDVNGSNCVMTAGVNPNDLTVKQCSDPFQSSKRFKLSTTSTGGVLDLVFDVDLAGGVSKPYRFLAKYLNSTNRTISDIRIEPGFGLGGDFVPAPGGMGLDFSDRDGVIWMADVNTGETDSINLDALFPFGLFGDAATDPNHDLDGYFDATDRARFNLRANRGQIISTGISANYHNVFGDFLAKSQAISGYFWDHDDDDETDPYLIAHQTEAGWYTLRPDQWWLDFMLPIPDTNLLDGSIAESTLNDWAANPDDFGIDLIEDLANLNLNFHLTIGDISTWPGYDSISETAQFTLRVSSFSVIFANGFD</sequence>